<evidence type="ECO:0000256" key="2">
    <source>
        <dbReference type="ARBA" id="ARBA00022617"/>
    </source>
</evidence>
<comment type="similarity">
    <text evidence="1 8">Belongs to the cytochrome P450 family.</text>
</comment>
<dbReference type="GO" id="GO:0020037">
    <property type="term" value="F:heme binding"/>
    <property type="evidence" value="ECO:0007669"/>
    <property type="project" value="InterPro"/>
</dbReference>
<evidence type="ECO:0000313" key="9">
    <source>
        <dbReference type="EMBL" id="SLN72022.1"/>
    </source>
</evidence>
<dbReference type="AlphaFoldDB" id="A0A1Y5TTC4"/>
<dbReference type="InterPro" id="IPR002397">
    <property type="entry name" value="Cyt_P450_B"/>
</dbReference>
<dbReference type="EMBL" id="FWFR01000003">
    <property type="protein sequence ID" value="SLN72022.1"/>
    <property type="molecule type" value="Genomic_DNA"/>
</dbReference>
<keyword evidence="2 8" id="KW-0349">Heme</keyword>
<organism evidence="9 10">
    <name type="scientific">Oceanibacterium hippocampi</name>
    <dbReference type="NCBI Taxonomy" id="745714"/>
    <lineage>
        <taxon>Bacteria</taxon>
        <taxon>Pseudomonadati</taxon>
        <taxon>Pseudomonadota</taxon>
        <taxon>Alphaproteobacteria</taxon>
        <taxon>Sneathiellales</taxon>
        <taxon>Sneathiellaceae</taxon>
        <taxon>Oceanibacterium</taxon>
    </lineage>
</organism>
<accession>A0A1Y5TTC4</accession>
<dbReference type="CDD" id="cd11030">
    <property type="entry name" value="CYP105-like"/>
    <property type="match status" value="1"/>
</dbReference>
<name>A0A1Y5TTC4_9PROT</name>
<evidence type="ECO:0000256" key="3">
    <source>
        <dbReference type="ARBA" id="ARBA00022723"/>
    </source>
</evidence>
<evidence type="ECO:0000256" key="4">
    <source>
        <dbReference type="ARBA" id="ARBA00023002"/>
    </source>
</evidence>
<dbReference type="SUPFAM" id="SSF48264">
    <property type="entry name" value="Cytochrome P450"/>
    <property type="match status" value="1"/>
</dbReference>
<keyword evidence="4 8" id="KW-0560">Oxidoreductase</keyword>
<evidence type="ECO:0000256" key="7">
    <source>
        <dbReference type="ARBA" id="ARBA00043906"/>
    </source>
</evidence>
<proteinExistence type="inferred from homology"/>
<keyword evidence="3 8" id="KW-0479">Metal-binding</keyword>
<keyword evidence="10" id="KW-1185">Reference proteome</keyword>
<dbReference type="EC" id="1.14.15.11" evidence="9"/>
<protein>
    <submittedName>
        <fullName evidence="9">Pentalenic acid synthase</fullName>
        <ecNumber evidence="9">1.14.15.11</ecNumber>
    </submittedName>
</protein>
<keyword evidence="6 8" id="KW-0503">Monooxygenase</keyword>
<evidence type="ECO:0000256" key="8">
    <source>
        <dbReference type="RuleBase" id="RU000461"/>
    </source>
</evidence>
<gene>
    <name evidence="9" type="ORF">OCH7691_03418</name>
</gene>
<dbReference type="PRINTS" id="PR00359">
    <property type="entry name" value="BP450"/>
</dbReference>
<dbReference type="InterPro" id="IPR001128">
    <property type="entry name" value="Cyt_P450"/>
</dbReference>
<dbReference type="GO" id="GO:0005506">
    <property type="term" value="F:iron ion binding"/>
    <property type="evidence" value="ECO:0007669"/>
    <property type="project" value="InterPro"/>
</dbReference>
<dbReference type="InterPro" id="IPR036396">
    <property type="entry name" value="Cyt_P450_sf"/>
</dbReference>
<evidence type="ECO:0000256" key="1">
    <source>
        <dbReference type="ARBA" id="ARBA00010617"/>
    </source>
</evidence>
<sequence>MFPFNRDKQFELPQEYALAREQCPVAPVKLWNGQQAWLLTRYKHYCEVLLDDRFSGEFAREDFPTVTEARKAIDKLERAFVGMDNPRHDHFRRMFTKEFTTKRMMALKPKVEALTDGLLDRMEDQGPPADLVAAIGIELPALVMCDLFGSPYEDHTYIAKCAAGRHGLGQSPEQAAQSARDLVEYCRQLIAEKEKNPADDMLSRVIEDQIRPGHLTREELADTCSMILRAGHDTTTNMIGLGTLLLLEHPEELEKLKADPALVHSAVEELLRFLTPVQFAPRRVALEDVEVDGSKIEAGDGIFAISASANRDPEEFPDPDRFDITRDASHHVTFGYGIHRCLGQQLARIELHVVFEKLFKRFPNLRLAVPLDEVPFKYDSQIYGLYRLPVAW</sequence>
<dbReference type="InterPro" id="IPR017972">
    <property type="entry name" value="Cyt_P450_CS"/>
</dbReference>
<dbReference type="FunFam" id="1.10.630.10:FF:000018">
    <property type="entry name" value="Cytochrome P450 monooxygenase"/>
    <property type="match status" value="1"/>
</dbReference>
<dbReference type="Pfam" id="PF00067">
    <property type="entry name" value="p450"/>
    <property type="match status" value="1"/>
</dbReference>
<reference evidence="9 10" key="1">
    <citation type="submission" date="2017-03" db="EMBL/GenBank/DDBJ databases">
        <authorList>
            <person name="Afonso C.L."/>
            <person name="Miller P.J."/>
            <person name="Scott M.A."/>
            <person name="Spackman E."/>
            <person name="Goraichik I."/>
            <person name="Dimitrov K.M."/>
            <person name="Suarez D.L."/>
            <person name="Swayne D.E."/>
        </authorList>
    </citation>
    <scope>NUCLEOTIDE SEQUENCE [LARGE SCALE GENOMIC DNA]</scope>
    <source>
        <strain evidence="9 10">CECT 7691</strain>
    </source>
</reference>
<dbReference type="PANTHER" id="PTHR46696">
    <property type="entry name" value="P450, PUTATIVE (EUROFUNG)-RELATED"/>
    <property type="match status" value="1"/>
</dbReference>
<dbReference type="GO" id="GO:0016705">
    <property type="term" value="F:oxidoreductase activity, acting on paired donors, with incorporation or reduction of molecular oxygen"/>
    <property type="evidence" value="ECO:0007669"/>
    <property type="project" value="InterPro"/>
</dbReference>
<comment type="function">
    <text evidence="7">Cytochromes P450 are a group of heme-thiolate monooxygenases. They oxidize a variety of structurally unrelated compounds, including steroids, fatty acids, and xenobiotics.</text>
</comment>
<dbReference type="GO" id="GO:0004497">
    <property type="term" value="F:monooxygenase activity"/>
    <property type="evidence" value="ECO:0007669"/>
    <property type="project" value="UniProtKB-KW"/>
</dbReference>
<dbReference type="InParanoid" id="A0A1Y5TTC4"/>
<evidence type="ECO:0000256" key="6">
    <source>
        <dbReference type="ARBA" id="ARBA00023033"/>
    </source>
</evidence>
<dbReference type="PROSITE" id="PS00086">
    <property type="entry name" value="CYTOCHROME_P450"/>
    <property type="match status" value="1"/>
</dbReference>
<dbReference type="PANTHER" id="PTHR46696:SF6">
    <property type="entry name" value="P450, PUTATIVE (EUROFUNG)-RELATED"/>
    <property type="match status" value="1"/>
</dbReference>
<dbReference type="Proteomes" id="UP000193200">
    <property type="component" value="Unassembled WGS sequence"/>
</dbReference>
<evidence type="ECO:0000313" key="10">
    <source>
        <dbReference type="Proteomes" id="UP000193200"/>
    </source>
</evidence>
<evidence type="ECO:0000256" key="5">
    <source>
        <dbReference type="ARBA" id="ARBA00023004"/>
    </source>
</evidence>
<keyword evidence="5 8" id="KW-0408">Iron</keyword>
<dbReference type="PRINTS" id="PR00385">
    <property type="entry name" value="P450"/>
</dbReference>
<dbReference type="Gene3D" id="1.10.630.10">
    <property type="entry name" value="Cytochrome P450"/>
    <property type="match status" value="1"/>
</dbReference>